<dbReference type="EMBL" id="ANPB02000004">
    <property type="protein sequence ID" value="KAF4485190.1"/>
    <property type="molecule type" value="Genomic_DNA"/>
</dbReference>
<dbReference type="Proteomes" id="UP000011096">
    <property type="component" value="Unassembled WGS sequence"/>
</dbReference>
<dbReference type="PRINTS" id="PR00081">
    <property type="entry name" value="GDHRDH"/>
</dbReference>
<comment type="similarity">
    <text evidence="1">Belongs to the short-chain dehydrogenases/reductases (SDR) family.</text>
</comment>
<gene>
    <name evidence="2" type="primary">tropE-8</name>
    <name evidence="2" type="ORF">CGGC5_v007311</name>
</gene>
<dbReference type="PANTHER" id="PTHR43544">
    <property type="entry name" value="SHORT-CHAIN DEHYDROGENASE/REDUCTASE"/>
    <property type="match status" value="1"/>
</dbReference>
<reference evidence="2 3" key="2">
    <citation type="submission" date="2020-04" db="EMBL/GenBank/DDBJ databases">
        <title>Genome sequencing and assembly of multiple isolates from the Colletotrichum gloeosporioides species complex.</title>
        <authorList>
            <person name="Gan P."/>
            <person name="Shirasu K."/>
        </authorList>
    </citation>
    <scope>NUCLEOTIDE SEQUENCE [LARGE SCALE GENOMIC DNA]</scope>
    <source>
        <strain evidence="2 3">Nara gc5</strain>
    </source>
</reference>
<dbReference type="SUPFAM" id="SSF51735">
    <property type="entry name" value="NAD(P)-binding Rossmann-fold domains"/>
    <property type="match status" value="1"/>
</dbReference>
<keyword evidence="3" id="KW-1185">Reference proteome</keyword>
<dbReference type="GO" id="GO:0016491">
    <property type="term" value="F:oxidoreductase activity"/>
    <property type="evidence" value="ECO:0007669"/>
    <property type="project" value="TreeGrafter"/>
</dbReference>
<comment type="caution">
    <text evidence="2">The sequence shown here is derived from an EMBL/GenBank/DDBJ whole genome shotgun (WGS) entry which is preliminary data.</text>
</comment>
<evidence type="ECO:0000313" key="3">
    <source>
        <dbReference type="Proteomes" id="UP000011096"/>
    </source>
</evidence>
<sequence>MSAKRVALITGANTGIGYETIKALPSSDRSYHILLGSRSMEKGAAAAAQLRDDVPSTASTLEVVQIDVDSDDSIARAFDFVQSKHGRLDYLVNNAGCALTEPDTPPREALNVMYNTNVSGQHVVTMTFAPLLIKSDDPRLLFLTSGTAHLARFAEEFWPGEAPAAGWPKPASQFAPTGYRVSKTALNMLLLAWHWTLKADGVRVWGISPGQLATNLGGDPGLLKKLGAGDPSLGGFLVRKVLEGERDGDAGRIVSQTGVQSW</sequence>
<evidence type="ECO:0000313" key="2">
    <source>
        <dbReference type="EMBL" id="KAF4485190.1"/>
    </source>
</evidence>
<dbReference type="GO" id="GO:0005737">
    <property type="term" value="C:cytoplasm"/>
    <property type="evidence" value="ECO:0007669"/>
    <property type="project" value="TreeGrafter"/>
</dbReference>
<protein>
    <submittedName>
        <fullName evidence="2">Short-chain dehydrogenase/reductase tropE</fullName>
    </submittedName>
</protein>
<dbReference type="Pfam" id="PF00106">
    <property type="entry name" value="adh_short"/>
    <property type="match status" value="1"/>
</dbReference>
<dbReference type="InterPro" id="IPR051468">
    <property type="entry name" value="Fungal_SecMetab_SDRs"/>
</dbReference>
<accession>A0A7J6J5R6</accession>
<dbReference type="InParanoid" id="A0A7J6J5R6"/>
<dbReference type="InterPro" id="IPR036291">
    <property type="entry name" value="NAD(P)-bd_dom_sf"/>
</dbReference>
<dbReference type="OrthoDB" id="1933717at2759"/>
<dbReference type="GeneID" id="43619872"/>
<dbReference type="Gene3D" id="3.40.50.720">
    <property type="entry name" value="NAD(P)-binding Rossmann-like Domain"/>
    <property type="match status" value="1"/>
</dbReference>
<dbReference type="GO" id="GO:0019748">
    <property type="term" value="P:secondary metabolic process"/>
    <property type="evidence" value="ECO:0007669"/>
    <property type="project" value="TreeGrafter"/>
</dbReference>
<reference evidence="2 3" key="1">
    <citation type="submission" date="2012-08" db="EMBL/GenBank/DDBJ databases">
        <authorList>
            <person name="Gan P.H.P."/>
            <person name="Ikeda K."/>
            <person name="Irieda H."/>
            <person name="Narusaka M."/>
            <person name="O'Connell R.J."/>
            <person name="Narusaka Y."/>
            <person name="Takano Y."/>
            <person name="Kubo Y."/>
            <person name="Shirasu K."/>
        </authorList>
    </citation>
    <scope>NUCLEOTIDE SEQUENCE [LARGE SCALE GENOMIC DNA]</scope>
    <source>
        <strain evidence="2 3">Nara gc5</strain>
    </source>
</reference>
<proteinExistence type="inferred from homology"/>
<dbReference type="InterPro" id="IPR002347">
    <property type="entry name" value="SDR_fam"/>
</dbReference>
<dbReference type="RefSeq" id="XP_031885194.1">
    <property type="nucleotide sequence ID" value="XM_032035870.1"/>
</dbReference>
<organism evidence="2 3">
    <name type="scientific">Colletotrichum fructicola (strain Nara gc5)</name>
    <name type="common">Anthracnose fungus</name>
    <name type="synonym">Colletotrichum gloeosporioides (strain Nara gc5)</name>
    <dbReference type="NCBI Taxonomy" id="1213859"/>
    <lineage>
        <taxon>Eukaryota</taxon>
        <taxon>Fungi</taxon>
        <taxon>Dikarya</taxon>
        <taxon>Ascomycota</taxon>
        <taxon>Pezizomycotina</taxon>
        <taxon>Sordariomycetes</taxon>
        <taxon>Hypocreomycetidae</taxon>
        <taxon>Glomerellales</taxon>
        <taxon>Glomerellaceae</taxon>
        <taxon>Colletotrichum</taxon>
        <taxon>Colletotrichum gloeosporioides species complex</taxon>
    </lineage>
</organism>
<dbReference type="PANTHER" id="PTHR43544:SF32">
    <property type="entry name" value="CHAIN DEHYDROGENASE, PUTATIVE (AFU_ORTHOLOGUE AFUA_5G01530)-RELATED"/>
    <property type="match status" value="1"/>
</dbReference>
<dbReference type="AlphaFoldDB" id="A0A7J6J5R6"/>
<name>A0A7J6J5R6_COLFN</name>
<evidence type="ECO:0000256" key="1">
    <source>
        <dbReference type="ARBA" id="ARBA00006484"/>
    </source>
</evidence>